<dbReference type="Proteomes" id="UP000030669">
    <property type="component" value="Unassembled WGS sequence"/>
</dbReference>
<name>S7QNB7_GLOTA</name>
<evidence type="ECO:0000313" key="3">
    <source>
        <dbReference type="Proteomes" id="UP000030669"/>
    </source>
</evidence>
<feature type="compositionally biased region" description="Basic residues" evidence="1">
    <location>
        <begin position="8"/>
        <end position="23"/>
    </location>
</feature>
<dbReference type="HOGENOM" id="CLU_1540223_0_0_1"/>
<reference evidence="2 3" key="1">
    <citation type="journal article" date="2012" name="Science">
        <title>The Paleozoic origin of enzymatic lignin decomposition reconstructed from 31 fungal genomes.</title>
        <authorList>
            <person name="Floudas D."/>
            <person name="Binder M."/>
            <person name="Riley R."/>
            <person name="Barry K."/>
            <person name="Blanchette R.A."/>
            <person name="Henrissat B."/>
            <person name="Martinez A.T."/>
            <person name="Otillar R."/>
            <person name="Spatafora J.W."/>
            <person name="Yadav J.S."/>
            <person name="Aerts A."/>
            <person name="Benoit I."/>
            <person name="Boyd A."/>
            <person name="Carlson A."/>
            <person name="Copeland A."/>
            <person name="Coutinho P.M."/>
            <person name="de Vries R.P."/>
            <person name="Ferreira P."/>
            <person name="Findley K."/>
            <person name="Foster B."/>
            <person name="Gaskell J."/>
            <person name="Glotzer D."/>
            <person name="Gorecki P."/>
            <person name="Heitman J."/>
            <person name="Hesse C."/>
            <person name="Hori C."/>
            <person name="Igarashi K."/>
            <person name="Jurgens J.A."/>
            <person name="Kallen N."/>
            <person name="Kersten P."/>
            <person name="Kohler A."/>
            <person name="Kuees U."/>
            <person name="Kumar T.K.A."/>
            <person name="Kuo A."/>
            <person name="LaButti K."/>
            <person name="Larrondo L.F."/>
            <person name="Lindquist E."/>
            <person name="Ling A."/>
            <person name="Lombard V."/>
            <person name="Lucas S."/>
            <person name="Lundell T."/>
            <person name="Martin R."/>
            <person name="McLaughlin D.J."/>
            <person name="Morgenstern I."/>
            <person name="Morin E."/>
            <person name="Murat C."/>
            <person name="Nagy L.G."/>
            <person name="Nolan M."/>
            <person name="Ohm R.A."/>
            <person name="Patyshakuliyeva A."/>
            <person name="Rokas A."/>
            <person name="Ruiz-Duenas F.J."/>
            <person name="Sabat G."/>
            <person name="Salamov A."/>
            <person name="Samejima M."/>
            <person name="Schmutz J."/>
            <person name="Slot J.C."/>
            <person name="St John F."/>
            <person name="Stenlid J."/>
            <person name="Sun H."/>
            <person name="Sun S."/>
            <person name="Syed K."/>
            <person name="Tsang A."/>
            <person name="Wiebenga A."/>
            <person name="Young D."/>
            <person name="Pisabarro A."/>
            <person name="Eastwood D.C."/>
            <person name="Martin F."/>
            <person name="Cullen D."/>
            <person name="Grigoriev I.V."/>
            <person name="Hibbett D.S."/>
        </authorList>
    </citation>
    <scope>NUCLEOTIDE SEQUENCE [LARGE SCALE GENOMIC DNA]</scope>
    <source>
        <strain evidence="2 3">ATCC 11539</strain>
    </source>
</reference>
<sequence length="174" mass="19517">MIQPQGNPRKRAATFRLNVRKRERASPRQIYRAGRIDEQQAEDTGSAAGGRQSREPHDLAGVRRPLEPSAPSAPFIPVWSQTKAVDYAACHPPVGFKIQPQRGILGSGPVDNDYSGMLEILLFCPMVNFWLIDSLSIALEDIFWLLARVEGKRLKRLFFTPNGTWTGSGYLRLN</sequence>
<dbReference type="KEGG" id="gtr:GLOTRDRAFT_90316"/>
<dbReference type="RefSeq" id="XP_007861278.1">
    <property type="nucleotide sequence ID" value="XM_007863087.1"/>
</dbReference>
<evidence type="ECO:0000313" key="2">
    <source>
        <dbReference type="EMBL" id="EPQ61006.1"/>
    </source>
</evidence>
<feature type="compositionally biased region" description="Basic and acidic residues" evidence="1">
    <location>
        <begin position="52"/>
        <end position="66"/>
    </location>
</feature>
<organism evidence="2 3">
    <name type="scientific">Gloeophyllum trabeum (strain ATCC 11539 / FP-39264 / Madison 617)</name>
    <name type="common">Brown rot fungus</name>
    <dbReference type="NCBI Taxonomy" id="670483"/>
    <lineage>
        <taxon>Eukaryota</taxon>
        <taxon>Fungi</taxon>
        <taxon>Dikarya</taxon>
        <taxon>Basidiomycota</taxon>
        <taxon>Agaricomycotina</taxon>
        <taxon>Agaricomycetes</taxon>
        <taxon>Gloeophyllales</taxon>
        <taxon>Gloeophyllaceae</taxon>
        <taxon>Gloeophyllum</taxon>
    </lineage>
</organism>
<dbReference type="AlphaFoldDB" id="S7QNB7"/>
<keyword evidence="3" id="KW-1185">Reference proteome</keyword>
<protein>
    <submittedName>
        <fullName evidence="2">Uncharacterized protein</fullName>
    </submittedName>
</protein>
<evidence type="ECO:0000256" key="1">
    <source>
        <dbReference type="SAM" id="MobiDB-lite"/>
    </source>
</evidence>
<gene>
    <name evidence="2" type="ORF">GLOTRDRAFT_90316</name>
</gene>
<dbReference type="EMBL" id="KB469296">
    <property type="protein sequence ID" value="EPQ61006.1"/>
    <property type="molecule type" value="Genomic_DNA"/>
</dbReference>
<proteinExistence type="predicted"/>
<dbReference type="GeneID" id="19309241"/>
<accession>S7QNB7</accession>
<feature type="region of interest" description="Disordered" evidence="1">
    <location>
        <begin position="1"/>
        <end position="68"/>
    </location>
</feature>